<evidence type="ECO:0000256" key="2">
    <source>
        <dbReference type="ARBA" id="ARBA00022980"/>
    </source>
</evidence>
<dbReference type="InterPro" id="IPR013823">
    <property type="entry name" value="Ribosomal_bL12_C"/>
</dbReference>
<feature type="compositionally biased region" description="Basic and acidic residues" evidence="4">
    <location>
        <begin position="88"/>
        <end position="113"/>
    </location>
</feature>
<dbReference type="PANTHER" id="PTHR45987">
    <property type="entry name" value="39S RIBOSOMAL PROTEIN L12"/>
    <property type="match status" value="1"/>
</dbReference>
<dbReference type="PANTHER" id="PTHR45987:SF4">
    <property type="entry name" value="LARGE RIBOSOMAL SUBUNIT PROTEIN BL12M"/>
    <property type="match status" value="1"/>
</dbReference>
<feature type="domain" description="Large ribosomal subunit protein bL12 C-terminal" evidence="5">
    <location>
        <begin position="30"/>
        <end position="93"/>
    </location>
</feature>
<dbReference type="SUPFAM" id="SSF54736">
    <property type="entry name" value="ClpS-like"/>
    <property type="match status" value="1"/>
</dbReference>
<dbReference type="GO" id="GO:0003729">
    <property type="term" value="F:mRNA binding"/>
    <property type="evidence" value="ECO:0007669"/>
    <property type="project" value="TreeGrafter"/>
</dbReference>
<feature type="region of interest" description="Disordered" evidence="4">
    <location>
        <begin position="88"/>
        <end position="218"/>
    </location>
</feature>
<dbReference type="EMBL" id="SDOX01000013">
    <property type="protein sequence ID" value="TFJ85414.1"/>
    <property type="molecule type" value="Genomic_DNA"/>
</dbReference>
<dbReference type="CDD" id="cd00387">
    <property type="entry name" value="Ribosomal_L7_L12"/>
    <property type="match status" value="1"/>
</dbReference>
<evidence type="ECO:0000313" key="7">
    <source>
        <dbReference type="Proteomes" id="UP000355283"/>
    </source>
</evidence>
<dbReference type="GO" id="GO:1990904">
    <property type="term" value="C:ribonucleoprotein complex"/>
    <property type="evidence" value="ECO:0007669"/>
    <property type="project" value="UniProtKB-KW"/>
</dbReference>
<feature type="compositionally biased region" description="Gly residues" evidence="4">
    <location>
        <begin position="1"/>
        <end position="15"/>
    </location>
</feature>
<evidence type="ECO:0000259" key="5">
    <source>
        <dbReference type="Pfam" id="PF00542"/>
    </source>
</evidence>
<organism evidence="6 7">
    <name type="scientific">Nannochloropsis salina CCMP1776</name>
    <dbReference type="NCBI Taxonomy" id="1027361"/>
    <lineage>
        <taxon>Eukaryota</taxon>
        <taxon>Sar</taxon>
        <taxon>Stramenopiles</taxon>
        <taxon>Ochrophyta</taxon>
        <taxon>Eustigmatophyceae</taxon>
        <taxon>Eustigmatales</taxon>
        <taxon>Monodopsidaceae</taxon>
        <taxon>Microchloropsis</taxon>
        <taxon>Microchloropsis salina</taxon>
    </lineage>
</organism>
<dbReference type="AlphaFoldDB" id="A0A4D9D351"/>
<keyword evidence="3" id="KW-0687">Ribonucleoprotein</keyword>
<dbReference type="Gene3D" id="3.30.1390.10">
    <property type="match status" value="1"/>
</dbReference>
<protein>
    <recommendedName>
        <fullName evidence="5">Large ribosomal subunit protein bL12 C-terminal domain-containing protein</fullName>
    </recommendedName>
</protein>
<comment type="similarity">
    <text evidence="1">Belongs to the bacterial ribosomal protein bL12 family.</text>
</comment>
<dbReference type="GO" id="GO:0005840">
    <property type="term" value="C:ribosome"/>
    <property type="evidence" value="ECO:0007669"/>
    <property type="project" value="UniProtKB-KW"/>
</dbReference>
<comment type="caution">
    <text evidence="6">The sequence shown here is derived from an EMBL/GenBank/DDBJ whole genome shotgun (WGS) entry which is preliminary data.</text>
</comment>
<feature type="compositionally biased region" description="Basic and acidic residues" evidence="4">
    <location>
        <begin position="20"/>
        <end position="29"/>
    </location>
</feature>
<feature type="compositionally biased region" description="Gly residues" evidence="4">
    <location>
        <begin position="176"/>
        <end position="189"/>
    </location>
</feature>
<dbReference type="GO" id="GO:0003735">
    <property type="term" value="F:structural constituent of ribosome"/>
    <property type="evidence" value="ECO:0007669"/>
    <property type="project" value="InterPro"/>
</dbReference>
<sequence>MVAPGAGGGGDGGAAAGAAEEEKQEEKDAFDVKLVSFEDKSKIKVIKEVRTISGLGLKEAKELVEGAPKVIKKDVKKEEAEALLKKLQDVGAKRKSDGAGRKAEAEGREEGIRKSGRGGLEMEKGDAVKGGEEGRGHVERMGEGEKTRGGMERRVSSVGGVDLGGDMEGMGRRCHGGSGVGGDSAGGKSGGRRMVLDASGKEHGTKTMGRGMSSQDCF</sequence>
<reference evidence="6 7" key="1">
    <citation type="submission" date="2019-01" db="EMBL/GenBank/DDBJ databases">
        <title>Nuclear Genome Assembly of the Microalgal Biofuel strain Nannochloropsis salina CCMP1776.</title>
        <authorList>
            <person name="Hovde B."/>
        </authorList>
    </citation>
    <scope>NUCLEOTIDE SEQUENCE [LARGE SCALE GENOMIC DNA]</scope>
    <source>
        <strain evidence="6 7">CCMP1776</strain>
    </source>
</reference>
<dbReference type="OrthoDB" id="250175at2759"/>
<dbReference type="GO" id="GO:0006412">
    <property type="term" value="P:translation"/>
    <property type="evidence" value="ECO:0007669"/>
    <property type="project" value="InterPro"/>
</dbReference>
<evidence type="ECO:0000256" key="3">
    <source>
        <dbReference type="ARBA" id="ARBA00023274"/>
    </source>
</evidence>
<feature type="region of interest" description="Disordered" evidence="4">
    <location>
        <begin position="1"/>
        <end position="29"/>
    </location>
</feature>
<keyword evidence="7" id="KW-1185">Reference proteome</keyword>
<name>A0A4D9D351_9STRA</name>
<dbReference type="NCBIfam" id="TIGR00855">
    <property type="entry name" value="L12"/>
    <property type="match status" value="1"/>
</dbReference>
<evidence type="ECO:0000313" key="6">
    <source>
        <dbReference type="EMBL" id="TFJ85414.1"/>
    </source>
</evidence>
<evidence type="ECO:0000256" key="4">
    <source>
        <dbReference type="SAM" id="MobiDB-lite"/>
    </source>
</evidence>
<dbReference type="Proteomes" id="UP000355283">
    <property type="component" value="Unassembled WGS sequence"/>
</dbReference>
<dbReference type="FunFam" id="3.30.1390.10:FF:000001">
    <property type="entry name" value="50S ribosomal protein L7/L12"/>
    <property type="match status" value="1"/>
</dbReference>
<feature type="compositionally biased region" description="Basic and acidic residues" evidence="4">
    <location>
        <begin position="120"/>
        <end position="155"/>
    </location>
</feature>
<proteinExistence type="inferred from homology"/>
<keyword evidence="2" id="KW-0689">Ribosomal protein</keyword>
<dbReference type="InterPro" id="IPR000206">
    <property type="entry name" value="Ribosomal_bL12"/>
</dbReference>
<accession>A0A4D9D351</accession>
<dbReference type="InterPro" id="IPR014719">
    <property type="entry name" value="Ribosomal_bL12_C/ClpS-like"/>
</dbReference>
<evidence type="ECO:0000256" key="1">
    <source>
        <dbReference type="ARBA" id="ARBA00007197"/>
    </source>
</evidence>
<dbReference type="Pfam" id="PF00542">
    <property type="entry name" value="Ribosomal_L12"/>
    <property type="match status" value="1"/>
</dbReference>
<gene>
    <name evidence="6" type="ORF">NSK_003311</name>
</gene>